<protein>
    <submittedName>
        <fullName evidence="1">Uncharacterized protein</fullName>
    </submittedName>
</protein>
<reference evidence="1 2" key="1">
    <citation type="journal article" date="2016" name="Nat. Commun.">
        <title>Thousands of microbial genomes shed light on interconnected biogeochemical processes in an aquifer system.</title>
        <authorList>
            <person name="Anantharaman K."/>
            <person name="Brown C.T."/>
            <person name="Hug L.A."/>
            <person name="Sharon I."/>
            <person name="Castelle C.J."/>
            <person name="Probst A.J."/>
            <person name="Thomas B.C."/>
            <person name="Singh A."/>
            <person name="Wilkins M.J."/>
            <person name="Karaoz U."/>
            <person name="Brodie E.L."/>
            <person name="Williams K.H."/>
            <person name="Hubbard S.S."/>
            <person name="Banfield J.F."/>
        </authorList>
    </citation>
    <scope>NUCLEOTIDE SEQUENCE [LARGE SCALE GENOMIC DNA]</scope>
</reference>
<accession>A0A1F7SFY0</accession>
<comment type="caution">
    <text evidence="1">The sequence shown here is derived from an EMBL/GenBank/DDBJ whole genome shotgun (WGS) entry which is preliminary data.</text>
</comment>
<dbReference type="STRING" id="1817883.A3G31_06865"/>
<dbReference type="AlphaFoldDB" id="A0A1F7SFY0"/>
<evidence type="ECO:0000313" key="2">
    <source>
        <dbReference type="Proteomes" id="UP000178082"/>
    </source>
</evidence>
<proteinExistence type="predicted"/>
<dbReference type="EMBL" id="MGDI01000033">
    <property type="protein sequence ID" value="OGL52134.1"/>
    <property type="molecule type" value="Genomic_DNA"/>
</dbReference>
<organism evidence="1 2">
    <name type="scientific">Candidatus Schekmanbacteria bacterium RIFCSPLOWO2_12_FULL_38_15</name>
    <dbReference type="NCBI Taxonomy" id="1817883"/>
    <lineage>
        <taxon>Bacteria</taxon>
        <taxon>Candidatus Schekmaniibacteriota</taxon>
    </lineage>
</organism>
<gene>
    <name evidence="1" type="ORF">A3G31_06865</name>
</gene>
<sequence length="72" mass="8485">MTKLLEKAFKRASKLPDLEQNTLAKWLLDELESDREWDNKFADSEDILSRLADEALETHRKGKTKQLDLKRL</sequence>
<dbReference type="Proteomes" id="UP000178082">
    <property type="component" value="Unassembled WGS sequence"/>
</dbReference>
<name>A0A1F7SFY0_9BACT</name>
<evidence type="ECO:0000313" key="1">
    <source>
        <dbReference type="EMBL" id="OGL52134.1"/>
    </source>
</evidence>